<organism evidence="1 2">
    <name type="scientific">Acorus calamus</name>
    <name type="common">Sweet flag</name>
    <dbReference type="NCBI Taxonomy" id="4465"/>
    <lineage>
        <taxon>Eukaryota</taxon>
        <taxon>Viridiplantae</taxon>
        <taxon>Streptophyta</taxon>
        <taxon>Embryophyta</taxon>
        <taxon>Tracheophyta</taxon>
        <taxon>Spermatophyta</taxon>
        <taxon>Magnoliopsida</taxon>
        <taxon>Liliopsida</taxon>
        <taxon>Acoraceae</taxon>
        <taxon>Acorus</taxon>
    </lineage>
</organism>
<accession>A0AAV9D458</accession>
<comment type="caution">
    <text evidence="1">The sequence shown here is derived from an EMBL/GenBank/DDBJ whole genome shotgun (WGS) entry which is preliminary data.</text>
</comment>
<evidence type="ECO:0000313" key="2">
    <source>
        <dbReference type="Proteomes" id="UP001180020"/>
    </source>
</evidence>
<gene>
    <name evidence="1" type="ORF">QJS10_CPA16g00646</name>
</gene>
<dbReference type="EMBL" id="JAUJYO010000016">
    <property type="protein sequence ID" value="KAK1294908.1"/>
    <property type="molecule type" value="Genomic_DNA"/>
</dbReference>
<protein>
    <submittedName>
        <fullName evidence="1">Uncharacterized protein</fullName>
    </submittedName>
</protein>
<proteinExistence type="predicted"/>
<sequence length="57" mass="6424">MENLCDMAEKLVVEESVTRLEFPVCGNPMAEEDITILSTGLLQSWDIKNEGPPRNFL</sequence>
<reference evidence="1" key="2">
    <citation type="submission" date="2023-06" db="EMBL/GenBank/DDBJ databases">
        <authorList>
            <person name="Ma L."/>
            <person name="Liu K.-W."/>
            <person name="Li Z."/>
            <person name="Hsiao Y.-Y."/>
            <person name="Qi Y."/>
            <person name="Fu T."/>
            <person name="Tang G."/>
            <person name="Zhang D."/>
            <person name="Sun W.-H."/>
            <person name="Liu D.-K."/>
            <person name="Li Y."/>
            <person name="Chen G.-Z."/>
            <person name="Liu X.-D."/>
            <person name="Liao X.-Y."/>
            <person name="Jiang Y.-T."/>
            <person name="Yu X."/>
            <person name="Hao Y."/>
            <person name="Huang J."/>
            <person name="Zhao X.-W."/>
            <person name="Ke S."/>
            <person name="Chen Y.-Y."/>
            <person name="Wu W.-L."/>
            <person name="Hsu J.-L."/>
            <person name="Lin Y.-F."/>
            <person name="Huang M.-D."/>
            <person name="Li C.-Y."/>
            <person name="Huang L."/>
            <person name="Wang Z.-W."/>
            <person name="Zhao X."/>
            <person name="Zhong W.-Y."/>
            <person name="Peng D.-H."/>
            <person name="Ahmad S."/>
            <person name="Lan S."/>
            <person name="Zhang J.-S."/>
            <person name="Tsai W.-C."/>
            <person name="Van De Peer Y."/>
            <person name="Liu Z.-J."/>
        </authorList>
    </citation>
    <scope>NUCLEOTIDE SEQUENCE</scope>
    <source>
        <strain evidence="1">CP</strain>
        <tissue evidence="1">Leaves</tissue>
    </source>
</reference>
<name>A0AAV9D458_ACOCL</name>
<reference evidence="1" key="1">
    <citation type="journal article" date="2023" name="Nat. Commun.">
        <title>Diploid and tetraploid genomes of Acorus and the evolution of monocots.</title>
        <authorList>
            <person name="Ma L."/>
            <person name="Liu K.W."/>
            <person name="Li Z."/>
            <person name="Hsiao Y.Y."/>
            <person name="Qi Y."/>
            <person name="Fu T."/>
            <person name="Tang G.D."/>
            <person name="Zhang D."/>
            <person name="Sun W.H."/>
            <person name="Liu D.K."/>
            <person name="Li Y."/>
            <person name="Chen G.Z."/>
            <person name="Liu X.D."/>
            <person name="Liao X.Y."/>
            <person name="Jiang Y.T."/>
            <person name="Yu X."/>
            <person name="Hao Y."/>
            <person name="Huang J."/>
            <person name="Zhao X.W."/>
            <person name="Ke S."/>
            <person name="Chen Y.Y."/>
            <person name="Wu W.L."/>
            <person name="Hsu J.L."/>
            <person name="Lin Y.F."/>
            <person name="Huang M.D."/>
            <person name="Li C.Y."/>
            <person name="Huang L."/>
            <person name="Wang Z.W."/>
            <person name="Zhao X."/>
            <person name="Zhong W.Y."/>
            <person name="Peng D.H."/>
            <person name="Ahmad S."/>
            <person name="Lan S."/>
            <person name="Zhang J.S."/>
            <person name="Tsai W.C."/>
            <person name="Van de Peer Y."/>
            <person name="Liu Z.J."/>
        </authorList>
    </citation>
    <scope>NUCLEOTIDE SEQUENCE</scope>
    <source>
        <strain evidence="1">CP</strain>
    </source>
</reference>
<dbReference type="Proteomes" id="UP001180020">
    <property type="component" value="Unassembled WGS sequence"/>
</dbReference>
<evidence type="ECO:0000313" key="1">
    <source>
        <dbReference type="EMBL" id="KAK1294908.1"/>
    </source>
</evidence>
<dbReference type="AlphaFoldDB" id="A0AAV9D458"/>
<keyword evidence="2" id="KW-1185">Reference proteome</keyword>